<evidence type="ECO:0000313" key="2">
    <source>
        <dbReference type="Proteomes" id="UP000198806"/>
    </source>
</evidence>
<dbReference type="Proteomes" id="UP000198806">
    <property type="component" value="Unassembled WGS sequence"/>
</dbReference>
<dbReference type="EMBL" id="FOWD01000027">
    <property type="protein sequence ID" value="SFO45046.1"/>
    <property type="molecule type" value="Genomic_DNA"/>
</dbReference>
<dbReference type="OrthoDB" id="1727081at2"/>
<protein>
    <submittedName>
        <fullName evidence="1">Uncharacterized protein</fullName>
    </submittedName>
</protein>
<keyword evidence="2" id="KW-1185">Reference proteome</keyword>
<gene>
    <name evidence="1" type="ORF">SAMN04489757_12735</name>
</gene>
<dbReference type="STRING" id="1527.SAMN04489757_12735"/>
<organism evidence="1 2">
    <name type="scientific">Anaerocolumna aminovalerica</name>
    <dbReference type="NCBI Taxonomy" id="1527"/>
    <lineage>
        <taxon>Bacteria</taxon>
        <taxon>Bacillati</taxon>
        <taxon>Bacillota</taxon>
        <taxon>Clostridia</taxon>
        <taxon>Lachnospirales</taxon>
        <taxon>Lachnospiraceae</taxon>
        <taxon>Anaerocolumna</taxon>
    </lineage>
</organism>
<proteinExistence type="predicted"/>
<accession>A0A1I5HAM4</accession>
<reference evidence="1 2" key="1">
    <citation type="submission" date="2016-10" db="EMBL/GenBank/DDBJ databases">
        <authorList>
            <person name="de Groot N.N."/>
        </authorList>
    </citation>
    <scope>NUCLEOTIDE SEQUENCE [LARGE SCALE GENOMIC DNA]</scope>
    <source>
        <strain evidence="1 2">DSM 1283</strain>
    </source>
</reference>
<dbReference type="RefSeq" id="WP_091687547.1">
    <property type="nucleotide sequence ID" value="NZ_BAABFM010000002.1"/>
</dbReference>
<name>A0A1I5HAM4_9FIRM</name>
<evidence type="ECO:0000313" key="1">
    <source>
        <dbReference type="EMBL" id="SFO45046.1"/>
    </source>
</evidence>
<dbReference type="AlphaFoldDB" id="A0A1I5HAM4"/>
<sequence length="495" mass="58055">MSDRIKKISREVLAGENLERNLPWIFNQLISLYDKDAKLKLAMGYYNFYENYREENHFSAHIEYSNQPDKVELEKESNKESHKNRLEEEALLNEVNEIIKDSILGKFSGECLEDSVKHLDNVRNKIINRMNILTWYTDFLQLYEYVLNRIEYRFKKDLEDVNNEAFTAEVLSFIFETKDNMVINDRIKEVIGQLPVRMTKAKYFELLGNSISLYKGGDSSSLDTYIYMLKTSAGIYYTEGMEQVFPELSRLKNDLEKGDYKNLTEKEYIDLSNCLELGVDVIRRKVNFYYGLQEIVNYLYVIILARPYADMVESNSASFDSLAMVGEINRYFEADEKVPLPEKLEEKFQLTEGMQEEYFQDICLLEPIFMDIKSNYTELADSLMLRPIFNTVNMARKLLGSSLFVDLKQNENSNKADEAYLNQAKEKLFSQLAKVFNERSQIYNRAVMANTLNKMPVFFQSYGEIEEYIRQSLEQCHDLAEKIASVQLIKSLYQN</sequence>